<protein>
    <recommendedName>
        <fullName evidence="8">Prolyl oligopeptidase</fullName>
    </recommendedName>
</protein>
<evidence type="ECO:0000256" key="3">
    <source>
        <dbReference type="ARBA" id="ARBA00022825"/>
    </source>
</evidence>
<reference evidence="6 7" key="1">
    <citation type="submission" date="2017-03" db="EMBL/GenBank/DDBJ databases">
        <title>Lifting the veil on microbial sulfur biogeochemistry in mining wastewaters.</title>
        <authorList>
            <person name="Kantor R.S."/>
            <person name="Colenbrander Nelson T."/>
            <person name="Marshall S."/>
            <person name="Bennett D."/>
            <person name="Apte S."/>
            <person name="Camacho D."/>
            <person name="Thomas B.C."/>
            <person name="Warren L.A."/>
            <person name="Banfield J.F."/>
        </authorList>
    </citation>
    <scope>NUCLEOTIDE SEQUENCE [LARGE SCALE GENOMIC DNA]</scope>
    <source>
        <strain evidence="6">32-67-7</strain>
    </source>
</reference>
<evidence type="ECO:0000259" key="5">
    <source>
        <dbReference type="Pfam" id="PF02897"/>
    </source>
</evidence>
<dbReference type="InterPro" id="IPR002470">
    <property type="entry name" value="Peptidase_S9A"/>
</dbReference>
<evidence type="ECO:0000256" key="1">
    <source>
        <dbReference type="ARBA" id="ARBA00022670"/>
    </source>
</evidence>
<dbReference type="PANTHER" id="PTHR42881">
    <property type="entry name" value="PROLYL ENDOPEPTIDASE"/>
    <property type="match status" value="1"/>
</dbReference>
<dbReference type="InterPro" id="IPR023302">
    <property type="entry name" value="Pept_S9A_N"/>
</dbReference>
<dbReference type="GO" id="GO:0005829">
    <property type="term" value="C:cytosol"/>
    <property type="evidence" value="ECO:0007669"/>
    <property type="project" value="TreeGrafter"/>
</dbReference>
<evidence type="ECO:0008006" key="8">
    <source>
        <dbReference type="Google" id="ProtNLM"/>
    </source>
</evidence>
<organism evidence="6 7">
    <name type="scientific">Caulobacter vibrioides</name>
    <name type="common">Caulobacter crescentus</name>
    <dbReference type="NCBI Taxonomy" id="155892"/>
    <lineage>
        <taxon>Bacteria</taxon>
        <taxon>Pseudomonadati</taxon>
        <taxon>Pseudomonadota</taxon>
        <taxon>Alphaproteobacteria</taxon>
        <taxon>Caulobacterales</taxon>
        <taxon>Caulobacteraceae</taxon>
        <taxon>Caulobacter</taxon>
    </lineage>
</organism>
<keyword evidence="3" id="KW-0720">Serine protease</keyword>
<feature type="domain" description="Peptidase S9A N-terminal" evidence="5">
    <location>
        <begin position="8"/>
        <end position="126"/>
    </location>
</feature>
<dbReference type="InterPro" id="IPR029058">
    <property type="entry name" value="AB_hydrolase_fold"/>
</dbReference>
<proteinExistence type="predicted"/>
<dbReference type="GO" id="GO:0004252">
    <property type="term" value="F:serine-type endopeptidase activity"/>
    <property type="evidence" value="ECO:0007669"/>
    <property type="project" value="InterPro"/>
</dbReference>
<keyword evidence="2" id="KW-0378">Hydrolase</keyword>
<dbReference type="Pfam" id="PF00326">
    <property type="entry name" value="Peptidase_S9"/>
    <property type="match status" value="1"/>
</dbReference>
<dbReference type="EMBL" id="NCDQ01000083">
    <property type="protein sequence ID" value="OYX04353.1"/>
    <property type="molecule type" value="Genomic_DNA"/>
</dbReference>
<dbReference type="AlphaFoldDB" id="A0A258DAM0"/>
<evidence type="ECO:0000259" key="4">
    <source>
        <dbReference type="Pfam" id="PF00326"/>
    </source>
</evidence>
<dbReference type="InterPro" id="IPR051167">
    <property type="entry name" value="Prolyl_oligopep/macrocyclase"/>
</dbReference>
<name>A0A258DAM0_CAUVI</name>
<dbReference type="SUPFAM" id="SSF50993">
    <property type="entry name" value="Peptidase/esterase 'gauge' domain"/>
    <property type="match status" value="1"/>
</dbReference>
<feature type="domain" description="Peptidase S9 prolyl oligopeptidase catalytic" evidence="4">
    <location>
        <begin position="202"/>
        <end position="404"/>
    </location>
</feature>
<evidence type="ECO:0000256" key="2">
    <source>
        <dbReference type="ARBA" id="ARBA00022801"/>
    </source>
</evidence>
<evidence type="ECO:0000313" key="7">
    <source>
        <dbReference type="Proteomes" id="UP000215616"/>
    </source>
</evidence>
<evidence type="ECO:0000313" key="6">
    <source>
        <dbReference type="EMBL" id="OYX04353.1"/>
    </source>
</evidence>
<dbReference type="Gene3D" id="3.40.50.1820">
    <property type="entry name" value="alpha/beta hydrolase"/>
    <property type="match status" value="1"/>
</dbReference>
<dbReference type="PRINTS" id="PR00862">
    <property type="entry name" value="PROLIGOPTASE"/>
</dbReference>
<accession>A0A258DAM0</accession>
<gene>
    <name evidence="6" type="ORF">B7Z12_06920</name>
</gene>
<sequence length="406" mass="44172">MSKNQILFTIEEDWAGFKAGALVSVDAAEALRDPANLTPRLIVQPGPRQSIEGVATSKTYVLVDLYENVQGGVRRYAFAGGAWTGEDIALPKASSVDIVAAELESDVIFASVTSFLTPTTLWLGDAGTRAAAEVKALPAKFDASTHVTEQFEATSKDGTKIPYFVVHPKAMTLDGNNPTLLYAYGGFQVSMTPGYSATTGKLWLENGGVYVLANIRGGGEFGPAWHQAGLKQNRQRIYDDFAAVAEDLIARKITSPRRLGIQGGSNGGLLMGVELVQHPELWNAVVVQVPLLDMLRYHKLLAGASWVAEYGDPDKPEERAFLEAISPYQTLKAGPKYPEPFFVTSTKDDRVHPGHARKMAAKMESLGLPFLYYENIDGGHSAAANLQEAARRASLEYMYLTRKLMD</sequence>
<dbReference type="Gene3D" id="2.130.10.120">
    <property type="entry name" value="Prolyl oligopeptidase, N-terminal domain"/>
    <property type="match status" value="1"/>
</dbReference>
<dbReference type="Proteomes" id="UP000215616">
    <property type="component" value="Unassembled WGS sequence"/>
</dbReference>
<dbReference type="PANTHER" id="PTHR42881:SF13">
    <property type="entry name" value="PROLYL ENDOPEPTIDASE"/>
    <property type="match status" value="1"/>
</dbReference>
<comment type="caution">
    <text evidence="6">The sequence shown here is derived from an EMBL/GenBank/DDBJ whole genome shotgun (WGS) entry which is preliminary data.</text>
</comment>
<dbReference type="SUPFAM" id="SSF53474">
    <property type="entry name" value="alpha/beta-Hydrolases"/>
    <property type="match status" value="1"/>
</dbReference>
<dbReference type="InterPro" id="IPR001375">
    <property type="entry name" value="Peptidase_S9_cat"/>
</dbReference>
<dbReference type="GO" id="GO:0006508">
    <property type="term" value="P:proteolysis"/>
    <property type="evidence" value="ECO:0007669"/>
    <property type="project" value="UniProtKB-KW"/>
</dbReference>
<keyword evidence="1" id="KW-0645">Protease</keyword>
<dbReference type="GO" id="GO:0070012">
    <property type="term" value="F:oligopeptidase activity"/>
    <property type="evidence" value="ECO:0007669"/>
    <property type="project" value="TreeGrafter"/>
</dbReference>
<dbReference type="Pfam" id="PF02897">
    <property type="entry name" value="Peptidase_S9_N"/>
    <property type="match status" value="1"/>
</dbReference>